<feature type="chain" id="PRO_5038490607" description="GmrSD restriction endonucleases C-terminal domain-containing protein" evidence="1">
    <location>
        <begin position="20"/>
        <end position="219"/>
    </location>
</feature>
<dbReference type="InParanoid" id="A0A263CUV7"/>
<evidence type="ECO:0000313" key="3">
    <source>
        <dbReference type="EMBL" id="OZM69894.1"/>
    </source>
</evidence>
<feature type="domain" description="GmrSD restriction endonucleases C-terminal" evidence="2">
    <location>
        <begin position="112"/>
        <end position="204"/>
    </location>
</feature>
<feature type="signal peptide" evidence="1">
    <location>
        <begin position="1"/>
        <end position="19"/>
    </location>
</feature>
<evidence type="ECO:0000313" key="4">
    <source>
        <dbReference type="Proteomes" id="UP000242444"/>
    </source>
</evidence>
<evidence type="ECO:0000259" key="2">
    <source>
        <dbReference type="Pfam" id="PF07510"/>
    </source>
</evidence>
<dbReference type="Pfam" id="PF07510">
    <property type="entry name" value="GmrSD_C"/>
    <property type="match status" value="1"/>
</dbReference>
<evidence type="ECO:0000256" key="1">
    <source>
        <dbReference type="SAM" id="SignalP"/>
    </source>
</evidence>
<dbReference type="RefSeq" id="WP_094866354.1">
    <property type="nucleotide sequence ID" value="NZ_NKYE01000032.1"/>
</dbReference>
<dbReference type="OrthoDB" id="5196645at2"/>
<name>A0A263CUV7_9PSEU</name>
<accession>A0A263CUV7</accession>
<dbReference type="InterPro" id="IPR011089">
    <property type="entry name" value="GmrSD_C"/>
</dbReference>
<sequence>MTRTALVATVAAAAIAVSACQLPPALSAPAPTGGPPAAGDTAVQLAELTVAPRGGDGDYEREAFHHWIEQGQGCDTRAVALQRADTVDQHRPCPIKTGAWTSPYDGATWTRASDVDIDHVVPLAAAWRSGASGWTDAEREAFANDLDGPQLVVVTDNVNQEKGDKSPDQWKPPETGYWCTYAAMWVQVKAKYRLTVTAAEVEALNTMLARCEPTEGSTR</sequence>
<gene>
    <name evidence="3" type="ORF">CFN78_28125</name>
</gene>
<protein>
    <recommendedName>
        <fullName evidence="2">GmrSD restriction endonucleases C-terminal domain-containing protein</fullName>
    </recommendedName>
</protein>
<comment type="caution">
    <text evidence="3">The sequence shown here is derived from an EMBL/GenBank/DDBJ whole genome shotgun (WGS) entry which is preliminary data.</text>
</comment>
<dbReference type="Proteomes" id="UP000242444">
    <property type="component" value="Unassembled WGS sequence"/>
</dbReference>
<keyword evidence="4" id="KW-1185">Reference proteome</keyword>
<keyword evidence="1" id="KW-0732">Signal</keyword>
<organism evidence="3 4">
    <name type="scientific">Amycolatopsis antarctica</name>
    <dbReference type="NCBI Taxonomy" id="1854586"/>
    <lineage>
        <taxon>Bacteria</taxon>
        <taxon>Bacillati</taxon>
        <taxon>Actinomycetota</taxon>
        <taxon>Actinomycetes</taxon>
        <taxon>Pseudonocardiales</taxon>
        <taxon>Pseudonocardiaceae</taxon>
        <taxon>Amycolatopsis</taxon>
    </lineage>
</organism>
<proteinExistence type="predicted"/>
<dbReference type="PROSITE" id="PS51257">
    <property type="entry name" value="PROKAR_LIPOPROTEIN"/>
    <property type="match status" value="1"/>
</dbReference>
<dbReference type="EMBL" id="NKYE01000032">
    <property type="protein sequence ID" value="OZM69894.1"/>
    <property type="molecule type" value="Genomic_DNA"/>
</dbReference>
<dbReference type="PANTHER" id="PTHR24094:SF15">
    <property type="entry name" value="AMP-DEPENDENT SYNTHETASE_LIGASE DOMAIN-CONTAINING PROTEIN-RELATED"/>
    <property type="match status" value="1"/>
</dbReference>
<dbReference type="AlphaFoldDB" id="A0A263CUV7"/>
<dbReference type="PANTHER" id="PTHR24094">
    <property type="entry name" value="SECRETED PROTEIN"/>
    <property type="match status" value="1"/>
</dbReference>
<reference evidence="3 4" key="1">
    <citation type="submission" date="2017-07" db="EMBL/GenBank/DDBJ databases">
        <title>Amycolatopsis antarcticus sp. nov., isolated from the surface of an Antarcticus brown macroalga.</title>
        <authorList>
            <person name="Wang J."/>
            <person name="Leiva S."/>
            <person name="Huang J."/>
            <person name="Huang Y."/>
        </authorList>
    </citation>
    <scope>NUCLEOTIDE SEQUENCE [LARGE SCALE GENOMIC DNA]</scope>
    <source>
        <strain evidence="3 4">AU-G6</strain>
    </source>
</reference>